<dbReference type="OrthoDB" id="8614at2759"/>
<dbReference type="GeneID" id="17086997"/>
<evidence type="ECO:0000313" key="1">
    <source>
        <dbReference type="EMBL" id="EME28135.1"/>
    </source>
</evidence>
<gene>
    <name evidence="1" type="ORF">Gasu_43030</name>
</gene>
<reference evidence="2" key="1">
    <citation type="journal article" date="2013" name="Science">
        <title>Gene transfer from bacteria and archaea facilitated evolution of an extremophilic eukaryote.</title>
        <authorList>
            <person name="Schonknecht G."/>
            <person name="Chen W.H."/>
            <person name="Ternes C.M."/>
            <person name="Barbier G.G."/>
            <person name="Shrestha R.P."/>
            <person name="Stanke M."/>
            <person name="Brautigam A."/>
            <person name="Baker B.J."/>
            <person name="Banfield J.F."/>
            <person name="Garavito R.M."/>
            <person name="Carr K."/>
            <person name="Wilkerson C."/>
            <person name="Rensing S.A."/>
            <person name="Gagneul D."/>
            <person name="Dickenson N.E."/>
            <person name="Oesterhelt C."/>
            <person name="Lercher M.J."/>
            <person name="Weber A.P."/>
        </authorList>
    </citation>
    <scope>NUCLEOTIDE SEQUENCE [LARGE SCALE GENOMIC DNA]</scope>
    <source>
        <strain evidence="2">074W</strain>
    </source>
</reference>
<dbReference type="RefSeq" id="XP_005704655.1">
    <property type="nucleotide sequence ID" value="XM_005704598.1"/>
</dbReference>
<protein>
    <submittedName>
        <fullName evidence="1">Uncharacterized protein</fullName>
    </submittedName>
</protein>
<evidence type="ECO:0000313" key="2">
    <source>
        <dbReference type="Proteomes" id="UP000030680"/>
    </source>
</evidence>
<dbReference type="EMBL" id="KB454523">
    <property type="protein sequence ID" value="EME28135.1"/>
    <property type="molecule type" value="Genomic_DNA"/>
</dbReference>
<proteinExistence type="predicted"/>
<accession>M2WVW4</accession>
<dbReference type="KEGG" id="gsl:Gasu_43030"/>
<sequence length="323" mass="37437">MPRFLTPPKSRKQVIAGVEADREFVVNGEVLKVVILLRPKGISIERLRELISFLELSYSFEVSVEDKVVEHTEDRVPTTEGTYVFPTHRFAWSCPSLTDLSWQQIETESNHFALISEYPVPVSLPRTAHGKEVILQIHIRESTRIPTDNVVDSVQMVYQREKSTPLLNMTMKRKLQVVEGFQSRYWFTRNPCGSFLCFAVQNVLEDLCLNLEFPTLDLYSAHPIDPTMAGQDTKYPLNNFSTVDFISSFKDIGSISSYISMHVPSHHTKEEPLLLLPKEEYCFVFHFTWKTDQFPRANFMDPLIEAPLRFYWQVCEFRSLETS</sequence>
<organism evidence="1 2">
    <name type="scientific">Galdieria sulphuraria</name>
    <name type="common">Red alga</name>
    <dbReference type="NCBI Taxonomy" id="130081"/>
    <lineage>
        <taxon>Eukaryota</taxon>
        <taxon>Rhodophyta</taxon>
        <taxon>Bangiophyceae</taxon>
        <taxon>Galdieriales</taxon>
        <taxon>Galdieriaceae</taxon>
        <taxon>Galdieria</taxon>
    </lineage>
</organism>
<dbReference type="AlphaFoldDB" id="M2WVW4"/>
<keyword evidence="2" id="KW-1185">Reference proteome</keyword>
<dbReference type="Gramene" id="EME28135">
    <property type="protein sequence ID" value="EME28135"/>
    <property type="gene ID" value="Gasu_43030"/>
</dbReference>
<dbReference type="Proteomes" id="UP000030680">
    <property type="component" value="Unassembled WGS sequence"/>
</dbReference>
<name>M2WVW4_GALSU</name>